<dbReference type="PANTHER" id="PTHR34144:SF8">
    <property type="entry name" value="GLYCOSYLTRANSFERASE FAMILY 69 PROTEIN"/>
    <property type="match status" value="1"/>
</dbReference>
<reference evidence="2" key="1">
    <citation type="submission" date="2023-06" db="EMBL/GenBank/DDBJ databases">
        <title>Genome-scale phylogeny and comparative genomics of the fungal order Sordariales.</title>
        <authorList>
            <consortium name="Lawrence Berkeley National Laboratory"/>
            <person name="Hensen N."/>
            <person name="Bonometti L."/>
            <person name="Westerberg I."/>
            <person name="Brannstrom I.O."/>
            <person name="Guillou S."/>
            <person name="Cros-Aarteil S."/>
            <person name="Calhoun S."/>
            <person name="Haridas S."/>
            <person name="Kuo A."/>
            <person name="Mondo S."/>
            <person name="Pangilinan J."/>
            <person name="Riley R."/>
            <person name="Labutti K."/>
            <person name="Andreopoulos B."/>
            <person name="Lipzen A."/>
            <person name="Chen C."/>
            <person name="Yanf M."/>
            <person name="Daum C."/>
            <person name="Ng V."/>
            <person name="Clum A."/>
            <person name="Steindorff A."/>
            <person name="Ohm R."/>
            <person name="Martin F."/>
            <person name="Silar P."/>
            <person name="Natvig D."/>
            <person name="Lalanne C."/>
            <person name="Gautier V."/>
            <person name="Ament-Velasquez S.L."/>
            <person name="Kruys A."/>
            <person name="Hutchinson M.I."/>
            <person name="Powell A.J."/>
            <person name="Barry K."/>
            <person name="Miller A.N."/>
            <person name="Grigoriev I.V."/>
            <person name="Debuchy R."/>
            <person name="Gladieux P."/>
            <person name="Thoren M.H."/>
            <person name="Johannesson H."/>
        </authorList>
    </citation>
    <scope>NUCLEOTIDE SEQUENCE</scope>
    <source>
        <strain evidence="2">8032-3</strain>
    </source>
</reference>
<dbReference type="Proteomes" id="UP001244011">
    <property type="component" value="Unassembled WGS sequence"/>
</dbReference>
<feature type="transmembrane region" description="Helical" evidence="1">
    <location>
        <begin position="63"/>
        <end position="85"/>
    </location>
</feature>
<gene>
    <name evidence="2" type="ORF">QBC33DRAFT_447668</name>
</gene>
<keyword evidence="1" id="KW-0812">Transmembrane</keyword>
<dbReference type="GeneID" id="85307624"/>
<evidence type="ECO:0000313" key="3">
    <source>
        <dbReference type="Proteomes" id="UP001244011"/>
    </source>
</evidence>
<proteinExistence type="predicted"/>
<dbReference type="RefSeq" id="XP_060285518.1">
    <property type="nucleotide sequence ID" value="XM_060424437.1"/>
</dbReference>
<keyword evidence="1" id="KW-0472">Membrane</keyword>
<sequence>MLRQHDRQISLDDLDSDDPNIALLHPEVVDGHYRSRDHIPVCTPGLFYIVRRRLLSRQCFRSFLYLVKWLSFLTLLVLILTPLFFSSYRHPPKHYLALEARCRPQASPGCANLYNEKIFISISLYDRGGALAGGRWGDRLLDLIHILGPDNVFLSIYENDGDDAAAAALRRLEERVPCRSKVVFEGAPSLDAFPTVTMPDGTQRVKRIAYLAEVRNRALEALPSSSSAGGDDDDLFDKVLFLNDALFDPLDAAHLLFSTNADPASGRARYLTACALDFFHPLRNYDVYALRDADGNYPGSTMFPFFTGAGRGLSRRDVLAQRDAVRVASCWGGMVAARAAFLQRDARVGDINGSLAGPGPAADFPGAGATGHSVVVDRTATPPLPPGEDLAVEGTPVVRFRHEPGLFYDASECCLFHADMREASSSSSSSSRSAGAAWQLGELAGGVYVNPYVRVAYRWDVFSRLRVARLWERLLVVPGALVNWWDAEPRPNPYRGVRAGAGRYFEEEVWAEGGWRLERREGRPGMFCGVRDMQVVSLERRDEGGGNYMNTRVPPGQKLEFPMMWGELLPEDWKEEYAACSEAQKKAYWDSPWWKPVVKCRH</sequence>
<name>A0AAJ0FQM1_9PEZI</name>
<evidence type="ECO:0000256" key="1">
    <source>
        <dbReference type="SAM" id="Phobius"/>
    </source>
</evidence>
<dbReference type="Pfam" id="PF11735">
    <property type="entry name" value="CAP59_mtransfer"/>
    <property type="match status" value="1"/>
</dbReference>
<keyword evidence="1" id="KW-1133">Transmembrane helix</keyword>
<comment type="caution">
    <text evidence="2">The sequence shown here is derived from an EMBL/GenBank/DDBJ whole genome shotgun (WGS) entry which is preliminary data.</text>
</comment>
<dbReference type="InterPro" id="IPR021047">
    <property type="entry name" value="Mannosyltransferase_CMT1"/>
</dbReference>
<dbReference type="PANTHER" id="PTHR34144">
    <property type="entry name" value="CHROMOSOME 8, WHOLE GENOME SHOTGUN SEQUENCE"/>
    <property type="match status" value="1"/>
</dbReference>
<keyword evidence="3" id="KW-1185">Reference proteome</keyword>
<evidence type="ECO:0000313" key="2">
    <source>
        <dbReference type="EMBL" id="KAK1769305.1"/>
    </source>
</evidence>
<accession>A0AAJ0FQM1</accession>
<dbReference type="AlphaFoldDB" id="A0AAJ0FQM1"/>
<organism evidence="2 3">
    <name type="scientific">Phialemonium atrogriseum</name>
    <dbReference type="NCBI Taxonomy" id="1093897"/>
    <lineage>
        <taxon>Eukaryota</taxon>
        <taxon>Fungi</taxon>
        <taxon>Dikarya</taxon>
        <taxon>Ascomycota</taxon>
        <taxon>Pezizomycotina</taxon>
        <taxon>Sordariomycetes</taxon>
        <taxon>Sordariomycetidae</taxon>
        <taxon>Cephalothecales</taxon>
        <taxon>Cephalothecaceae</taxon>
        <taxon>Phialemonium</taxon>
    </lineage>
</organism>
<protein>
    <submittedName>
        <fullName evidence="2">Family 69 putative glycosyltransferase</fullName>
    </submittedName>
</protein>
<dbReference type="EMBL" id="MU839003">
    <property type="protein sequence ID" value="KAK1769305.1"/>
    <property type="molecule type" value="Genomic_DNA"/>
</dbReference>